<dbReference type="InterPro" id="IPR016169">
    <property type="entry name" value="FAD-bd_PCMH_sub2"/>
</dbReference>
<evidence type="ECO:0000256" key="9">
    <source>
        <dbReference type="ARBA" id="ARBA00022630"/>
    </source>
</evidence>
<dbReference type="InterPro" id="IPR011601">
    <property type="entry name" value="MurB_C"/>
</dbReference>
<dbReference type="NCBIfam" id="NF000755">
    <property type="entry name" value="PRK00046.1"/>
    <property type="match status" value="1"/>
</dbReference>
<keyword evidence="13 19" id="KW-0573">Peptidoglycan synthesis</keyword>
<keyword evidence="12 19" id="KW-0133">Cell shape</keyword>
<feature type="active site" evidence="19">
    <location>
        <position position="338"/>
    </location>
</feature>
<evidence type="ECO:0000256" key="3">
    <source>
        <dbReference type="ARBA" id="ARBA00004496"/>
    </source>
</evidence>
<dbReference type="InterPro" id="IPR016167">
    <property type="entry name" value="FAD-bd_PCMH_sub1"/>
</dbReference>
<evidence type="ECO:0000256" key="19">
    <source>
        <dbReference type="HAMAP-Rule" id="MF_00037"/>
    </source>
</evidence>
<dbReference type="EC" id="1.3.1.98" evidence="5 19"/>
<evidence type="ECO:0000259" key="20">
    <source>
        <dbReference type="PROSITE" id="PS51387"/>
    </source>
</evidence>
<evidence type="ECO:0000313" key="21">
    <source>
        <dbReference type="EMBL" id="MDR6238400.1"/>
    </source>
</evidence>
<dbReference type="InterPro" id="IPR016166">
    <property type="entry name" value="FAD-bd_PCMH"/>
</dbReference>
<evidence type="ECO:0000256" key="10">
    <source>
        <dbReference type="ARBA" id="ARBA00022827"/>
    </source>
</evidence>
<dbReference type="InterPro" id="IPR006094">
    <property type="entry name" value="Oxid_FAD_bind_N"/>
</dbReference>
<dbReference type="HAMAP" id="MF_00037">
    <property type="entry name" value="MurB"/>
    <property type="match status" value="1"/>
</dbReference>
<organism evidence="21 22">
    <name type="scientific">Aureibacter tunicatorum</name>
    <dbReference type="NCBI Taxonomy" id="866807"/>
    <lineage>
        <taxon>Bacteria</taxon>
        <taxon>Pseudomonadati</taxon>
        <taxon>Bacteroidota</taxon>
        <taxon>Cytophagia</taxon>
        <taxon>Cytophagales</taxon>
        <taxon>Persicobacteraceae</taxon>
        <taxon>Aureibacter</taxon>
    </lineage>
</organism>
<evidence type="ECO:0000256" key="12">
    <source>
        <dbReference type="ARBA" id="ARBA00022960"/>
    </source>
</evidence>
<dbReference type="SUPFAM" id="SSF56176">
    <property type="entry name" value="FAD-binding/transporter-associated domain-like"/>
    <property type="match status" value="1"/>
</dbReference>
<dbReference type="PANTHER" id="PTHR21071:SF4">
    <property type="entry name" value="UDP-N-ACETYLENOLPYRUVOYLGLUCOSAMINE REDUCTASE"/>
    <property type="match status" value="1"/>
</dbReference>
<evidence type="ECO:0000256" key="4">
    <source>
        <dbReference type="ARBA" id="ARBA00004752"/>
    </source>
</evidence>
<comment type="function">
    <text evidence="2 19">Cell wall formation.</text>
</comment>
<name>A0AAE3XKW3_9BACT</name>
<protein>
    <recommendedName>
        <fullName evidence="6 19">UDP-N-acetylenolpyruvoylglucosamine reductase</fullName>
        <ecNumber evidence="5 19">1.3.1.98</ecNumber>
    </recommendedName>
    <alternativeName>
        <fullName evidence="17 19">UDP-N-acetylmuramate dehydrogenase</fullName>
    </alternativeName>
</protein>
<comment type="pathway">
    <text evidence="4 19">Cell wall biogenesis; peptidoglycan biosynthesis.</text>
</comment>
<evidence type="ECO:0000256" key="18">
    <source>
        <dbReference type="ARBA" id="ARBA00048914"/>
    </source>
</evidence>
<evidence type="ECO:0000256" key="16">
    <source>
        <dbReference type="ARBA" id="ARBA00023316"/>
    </source>
</evidence>
<evidence type="ECO:0000256" key="14">
    <source>
        <dbReference type="ARBA" id="ARBA00023002"/>
    </source>
</evidence>
<evidence type="ECO:0000256" key="7">
    <source>
        <dbReference type="ARBA" id="ARBA00022490"/>
    </source>
</evidence>
<evidence type="ECO:0000256" key="11">
    <source>
        <dbReference type="ARBA" id="ARBA00022857"/>
    </source>
</evidence>
<dbReference type="Proteomes" id="UP001185092">
    <property type="component" value="Unassembled WGS sequence"/>
</dbReference>
<evidence type="ECO:0000256" key="13">
    <source>
        <dbReference type="ARBA" id="ARBA00022984"/>
    </source>
</evidence>
<dbReference type="GO" id="GO:0009252">
    <property type="term" value="P:peptidoglycan biosynthetic process"/>
    <property type="evidence" value="ECO:0007669"/>
    <property type="project" value="UniProtKB-UniRule"/>
</dbReference>
<feature type="active site" evidence="19">
    <location>
        <position position="165"/>
    </location>
</feature>
<dbReference type="GO" id="GO:0071949">
    <property type="term" value="F:FAD binding"/>
    <property type="evidence" value="ECO:0007669"/>
    <property type="project" value="InterPro"/>
</dbReference>
<feature type="domain" description="FAD-binding PCMH-type" evidence="20">
    <location>
        <begin position="17"/>
        <end position="189"/>
    </location>
</feature>
<dbReference type="GO" id="GO:0051301">
    <property type="term" value="P:cell division"/>
    <property type="evidence" value="ECO:0007669"/>
    <property type="project" value="UniProtKB-KW"/>
</dbReference>
<dbReference type="InterPro" id="IPR036635">
    <property type="entry name" value="MurB_C_sf"/>
</dbReference>
<evidence type="ECO:0000313" key="22">
    <source>
        <dbReference type="Proteomes" id="UP001185092"/>
    </source>
</evidence>
<keyword evidence="9 19" id="KW-0285">Flavoprotein</keyword>
<keyword evidence="10 19" id="KW-0274">FAD</keyword>
<keyword evidence="8 19" id="KW-0132">Cell division</keyword>
<dbReference type="PROSITE" id="PS51387">
    <property type="entry name" value="FAD_PCMH"/>
    <property type="match status" value="1"/>
</dbReference>
<keyword evidence="7 19" id="KW-0963">Cytoplasm</keyword>
<dbReference type="PANTHER" id="PTHR21071">
    <property type="entry name" value="UDP-N-ACETYLENOLPYRUVOYLGLUCOSAMINE REDUCTASE"/>
    <property type="match status" value="1"/>
</dbReference>
<evidence type="ECO:0000256" key="15">
    <source>
        <dbReference type="ARBA" id="ARBA00023306"/>
    </source>
</evidence>
<dbReference type="GO" id="GO:0008762">
    <property type="term" value="F:UDP-N-acetylmuramate dehydrogenase activity"/>
    <property type="evidence" value="ECO:0007669"/>
    <property type="project" value="UniProtKB-UniRule"/>
</dbReference>
<comment type="catalytic activity">
    <reaction evidence="18 19">
        <text>UDP-N-acetyl-alpha-D-muramate + NADP(+) = UDP-N-acetyl-3-O-(1-carboxyvinyl)-alpha-D-glucosamine + NADPH + H(+)</text>
        <dbReference type="Rhea" id="RHEA:12248"/>
        <dbReference type="ChEBI" id="CHEBI:15378"/>
        <dbReference type="ChEBI" id="CHEBI:57783"/>
        <dbReference type="ChEBI" id="CHEBI:58349"/>
        <dbReference type="ChEBI" id="CHEBI:68483"/>
        <dbReference type="ChEBI" id="CHEBI:70757"/>
        <dbReference type="EC" id="1.3.1.98"/>
    </reaction>
</comment>
<dbReference type="NCBIfam" id="TIGR00179">
    <property type="entry name" value="murB"/>
    <property type="match status" value="1"/>
</dbReference>
<dbReference type="NCBIfam" id="NF010478">
    <property type="entry name" value="PRK13903.1"/>
    <property type="match status" value="1"/>
</dbReference>
<reference evidence="21" key="1">
    <citation type="submission" date="2023-07" db="EMBL/GenBank/DDBJ databases">
        <title>Genomic Encyclopedia of Type Strains, Phase IV (KMG-IV): sequencing the most valuable type-strain genomes for metagenomic binning, comparative biology and taxonomic classification.</title>
        <authorList>
            <person name="Goeker M."/>
        </authorList>
    </citation>
    <scope>NUCLEOTIDE SEQUENCE</scope>
    <source>
        <strain evidence="21">DSM 26174</strain>
    </source>
</reference>
<dbReference type="EMBL" id="JAVDQD010000001">
    <property type="protein sequence ID" value="MDR6238400.1"/>
    <property type="molecule type" value="Genomic_DNA"/>
</dbReference>
<evidence type="ECO:0000256" key="2">
    <source>
        <dbReference type="ARBA" id="ARBA00003921"/>
    </source>
</evidence>
<evidence type="ECO:0000256" key="5">
    <source>
        <dbReference type="ARBA" id="ARBA00012518"/>
    </source>
</evidence>
<comment type="caution">
    <text evidence="21">The sequence shown here is derived from an EMBL/GenBank/DDBJ whole genome shotgun (WGS) entry which is preliminary data.</text>
</comment>
<dbReference type="Gene3D" id="3.30.465.10">
    <property type="match status" value="1"/>
</dbReference>
<sequence length="342" mass="37979">MQKIKSNHPLLEYNTFGIPVLAKYFAEVSSLDELLTVLKSEEAKENPIFLLGGGSNILLTQPVDSLVIYNNIKGIEVVAEDDEFVYVKSGGGEVWHELVLYCVENGWGGLENLSLIPGKVGTSPIQNIGAYGVELKDVFMNLRALNLETLEVEGFEKEACDFGYRSSVFKKEKKGKYFILDVAFKLRKNPELNVSYGAIREELINSAGDNEQHWDIADVSSAVMKIRQSKLPDPAVIGNGGSFFKNPVVSNEQFCKLTQAFADIPSYKVDDFQVKVPAGWLIEKAGWKGYKEGNIGVHEKQALVLVNFGGNNGKAIKNLAEKIQKSVFEKFEIEISPEVNIY</sequence>
<dbReference type="InterPro" id="IPR003170">
    <property type="entry name" value="MurB"/>
</dbReference>
<comment type="subcellular location">
    <subcellularLocation>
        <location evidence="3 19">Cytoplasm</location>
    </subcellularLocation>
</comment>
<feature type="active site" description="Proton donor" evidence="19">
    <location>
        <position position="242"/>
    </location>
</feature>
<dbReference type="GO" id="GO:0071555">
    <property type="term" value="P:cell wall organization"/>
    <property type="evidence" value="ECO:0007669"/>
    <property type="project" value="UniProtKB-KW"/>
</dbReference>
<dbReference type="Pfam" id="PF01565">
    <property type="entry name" value="FAD_binding_4"/>
    <property type="match status" value="1"/>
</dbReference>
<comment type="similarity">
    <text evidence="19">Belongs to the MurB family.</text>
</comment>
<dbReference type="GO" id="GO:0005829">
    <property type="term" value="C:cytosol"/>
    <property type="evidence" value="ECO:0007669"/>
    <property type="project" value="TreeGrafter"/>
</dbReference>
<dbReference type="InterPro" id="IPR036318">
    <property type="entry name" value="FAD-bd_PCMH-like_sf"/>
</dbReference>
<accession>A0AAE3XKW3</accession>
<dbReference type="AlphaFoldDB" id="A0AAE3XKW3"/>
<evidence type="ECO:0000256" key="8">
    <source>
        <dbReference type="ARBA" id="ARBA00022618"/>
    </source>
</evidence>
<keyword evidence="16 19" id="KW-0961">Cell wall biogenesis/degradation</keyword>
<proteinExistence type="inferred from homology"/>
<keyword evidence="22" id="KW-1185">Reference proteome</keyword>
<dbReference type="Gene3D" id="3.90.78.10">
    <property type="entry name" value="UDP-N-acetylenolpyruvoylglucosamine reductase, C-terminal domain"/>
    <property type="match status" value="1"/>
</dbReference>
<dbReference type="SUPFAM" id="SSF56194">
    <property type="entry name" value="Uridine diphospho-N-Acetylenolpyruvylglucosamine reductase, MurB, C-terminal domain"/>
    <property type="match status" value="1"/>
</dbReference>
<keyword evidence="15 19" id="KW-0131">Cell cycle</keyword>
<keyword evidence="11 19" id="KW-0521">NADP</keyword>
<dbReference type="Pfam" id="PF02873">
    <property type="entry name" value="MurB_C"/>
    <property type="match status" value="1"/>
</dbReference>
<evidence type="ECO:0000256" key="17">
    <source>
        <dbReference type="ARBA" id="ARBA00031026"/>
    </source>
</evidence>
<evidence type="ECO:0000256" key="1">
    <source>
        <dbReference type="ARBA" id="ARBA00001974"/>
    </source>
</evidence>
<evidence type="ECO:0000256" key="6">
    <source>
        <dbReference type="ARBA" id="ARBA00015188"/>
    </source>
</evidence>
<dbReference type="RefSeq" id="WP_309937888.1">
    <property type="nucleotide sequence ID" value="NZ_AP025305.1"/>
</dbReference>
<dbReference type="Gene3D" id="3.30.43.10">
    <property type="entry name" value="Uridine Diphospho-n-acetylenolpyruvylglucosamine Reductase, domain 2"/>
    <property type="match status" value="1"/>
</dbReference>
<comment type="cofactor">
    <cofactor evidence="1 19">
        <name>FAD</name>
        <dbReference type="ChEBI" id="CHEBI:57692"/>
    </cofactor>
</comment>
<keyword evidence="14 19" id="KW-0560">Oxidoreductase</keyword>
<dbReference type="GO" id="GO:0008360">
    <property type="term" value="P:regulation of cell shape"/>
    <property type="evidence" value="ECO:0007669"/>
    <property type="project" value="UniProtKB-KW"/>
</dbReference>
<gene>
    <name evidence="19" type="primary">murB</name>
    <name evidence="21" type="ORF">HNQ88_001376</name>
</gene>